<feature type="compositionally biased region" description="Polar residues" evidence="1">
    <location>
        <begin position="496"/>
        <end position="530"/>
    </location>
</feature>
<sequence length="740" mass="82905">MESVGLEFGWLPLSDSLAKPDCSLREEATEATPSEIKRKWKTVEPRGSMTSPKYQRLQASSGETFQFSMPNVLRIDDSNPTNNKSLEYPDVDSDVQEQLLCDSLSSVELFPWPAKGPKATPDDLLIKDSQKALFLALQLNEFASVARVYENGNAVLLKYDVYIHVFLNGSICSSRMVPFDVLEKIKSGFHEEMFHGLKIGCCMEKAWIIGEDAKATHRNEKEDVILESDSAARWKAINQKLVDGVSSNSNASSALQYLSTYVSAIANLPVPHEGLPESNTTYAVVDVILVGGLSRKNSEKQRHAGQVQADFTAACEKNSKDQMVLQDAVHSSDDEMSIVVETIENETDGNISSNQSGANDLQHSNNHTEPPSEAERSNVVPLRPIGFDDLYDDSDDFPKIQPESISRSQASPGWSDVERNIQQLRSTYLGTSPAPEAQQVDESDRESHNSPIRARLTGHISNIAALRSREQRPAGEIAQFVQSKRKRGGRRRRIVTSDTSVASLHGSSDTSSLDSGPTNSVVWPSTSSEIQRQRQAKSDLSLPRKKRRRLRYRSVDFDSEDPVATIPDALESKIRIVPRNEKPLLPLQETHEHELHGPSSRLVRPMIHRNLRKKRERQFVKRNAEVGLTERDVYNWIKADYDARDGQKPWLEGQDHEHIPLAQPLGELADQMSIADSDAQYESVWDKFMNEARKEADEKEELMKGSVVAVSSDVIRSCPDDEEVDFKSERILLGVRFIFA</sequence>
<comment type="caution">
    <text evidence="2">The sequence shown here is derived from an EMBL/GenBank/DDBJ whole genome shotgun (WGS) entry which is preliminary data.</text>
</comment>
<keyword evidence="3" id="KW-1185">Reference proteome</keyword>
<feature type="compositionally biased region" description="Basic residues" evidence="1">
    <location>
        <begin position="483"/>
        <end position="494"/>
    </location>
</feature>
<evidence type="ECO:0000256" key="1">
    <source>
        <dbReference type="SAM" id="MobiDB-lite"/>
    </source>
</evidence>
<evidence type="ECO:0000313" key="3">
    <source>
        <dbReference type="Proteomes" id="UP000664169"/>
    </source>
</evidence>
<feature type="compositionally biased region" description="Polar residues" evidence="1">
    <location>
        <begin position="403"/>
        <end position="412"/>
    </location>
</feature>
<dbReference type="Proteomes" id="UP000664169">
    <property type="component" value="Unassembled WGS sequence"/>
</dbReference>
<protein>
    <submittedName>
        <fullName evidence="2">Uncharacterized protein</fullName>
    </submittedName>
</protein>
<proteinExistence type="predicted"/>
<gene>
    <name evidence="2" type="ORF">GOMPHAMPRED_002011</name>
</gene>
<evidence type="ECO:0000313" key="2">
    <source>
        <dbReference type="EMBL" id="CAF9920213.1"/>
    </source>
</evidence>
<feature type="region of interest" description="Disordered" evidence="1">
    <location>
        <begin position="427"/>
        <end position="454"/>
    </location>
</feature>
<feature type="region of interest" description="Disordered" evidence="1">
    <location>
        <begin position="481"/>
        <end position="543"/>
    </location>
</feature>
<feature type="region of interest" description="Disordered" evidence="1">
    <location>
        <begin position="346"/>
        <end position="415"/>
    </location>
</feature>
<organism evidence="2 3">
    <name type="scientific">Gomphillus americanus</name>
    <dbReference type="NCBI Taxonomy" id="1940652"/>
    <lineage>
        <taxon>Eukaryota</taxon>
        <taxon>Fungi</taxon>
        <taxon>Dikarya</taxon>
        <taxon>Ascomycota</taxon>
        <taxon>Pezizomycotina</taxon>
        <taxon>Lecanoromycetes</taxon>
        <taxon>OSLEUM clade</taxon>
        <taxon>Ostropomycetidae</taxon>
        <taxon>Ostropales</taxon>
        <taxon>Graphidaceae</taxon>
        <taxon>Gomphilloideae</taxon>
        <taxon>Gomphillus</taxon>
    </lineage>
</organism>
<dbReference type="AlphaFoldDB" id="A0A8H3IIN5"/>
<name>A0A8H3IIN5_9LECA</name>
<dbReference type="EMBL" id="CAJPDQ010000015">
    <property type="protein sequence ID" value="CAF9920213.1"/>
    <property type="molecule type" value="Genomic_DNA"/>
</dbReference>
<reference evidence="2" key="1">
    <citation type="submission" date="2021-03" db="EMBL/GenBank/DDBJ databases">
        <authorList>
            <person name="Tagirdzhanova G."/>
        </authorList>
    </citation>
    <scope>NUCLEOTIDE SEQUENCE</scope>
</reference>
<feature type="compositionally biased region" description="Polar residues" evidence="1">
    <location>
        <begin position="348"/>
        <end position="369"/>
    </location>
</feature>
<accession>A0A8H3IIN5</accession>